<dbReference type="Proteomes" id="UP000492821">
    <property type="component" value="Unassembled WGS sequence"/>
</dbReference>
<reference evidence="2" key="2">
    <citation type="submission" date="2020-10" db="UniProtKB">
        <authorList>
            <consortium name="WormBaseParasite"/>
        </authorList>
    </citation>
    <scope>IDENTIFICATION</scope>
</reference>
<organism evidence="1 2">
    <name type="scientific">Panagrellus redivivus</name>
    <name type="common">Microworm</name>
    <dbReference type="NCBI Taxonomy" id="6233"/>
    <lineage>
        <taxon>Eukaryota</taxon>
        <taxon>Metazoa</taxon>
        <taxon>Ecdysozoa</taxon>
        <taxon>Nematoda</taxon>
        <taxon>Chromadorea</taxon>
        <taxon>Rhabditida</taxon>
        <taxon>Tylenchina</taxon>
        <taxon>Panagrolaimomorpha</taxon>
        <taxon>Panagrolaimoidea</taxon>
        <taxon>Panagrolaimidae</taxon>
        <taxon>Panagrellus</taxon>
    </lineage>
</organism>
<sequence>MVIAGFGKYVGEEYYPNGARNGTLIRKKYGKLPDFARLLGVLAGSAENAVILVNRPLSEFCAGGMRRGVLYGDSGGPVMKVEAKRVVQIGVTSRGYVFAVNERPFQNAIYVTVGHHSKWIAEKTNGTAQFRPVYDPCN</sequence>
<dbReference type="SUPFAM" id="SSF50494">
    <property type="entry name" value="Trypsin-like serine proteases"/>
    <property type="match status" value="1"/>
</dbReference>
<proteinExistence type="predicted"/>
<reference evidence="1" key="1">
    <citation type="journal article" date="2013" name="Genetics">
        <title>The draft genome and transcriptome of Panagrellus redivivus are shaped by the harsh demands of a free-living lifestyle.</title>
        <authorList>
            <person name="Srinivasan J."/>
            <person name="Dillman A.R."/>
            <person name="Macchietto M.G."/>
            <person name="Heikkinen L."/>
            <person name="Lakso M."/>
            <person name="Fracchia K.M."/>
            <person name="Antoshechkin I."/>
            <person name="Mortazavi A."/>
            <person name="Wong G."/>
            <person name="Sternberg P.W."/>
        </authorList>
    </citation>
    <scope>NUCLEOTIDE SEQUENCE [LARGE SCALE GENOMIC DNA]</scope>
    <source>
        <strain evidence="1">MT8872</strain>
    </source>
</reference>
<evidence type="ECO:0000313" key="2">
    <source>
        <dbReference type="WBParaSite" id="Pan_g1147.t1"/>
    </source>
</evidence>
<keyword evidence="1" id="KW-1185">Reference proteome</keyword>
<dbReference type="WBParaSite" id="Pan_g1147.t1">
    <property type="protein sequence ID" value="Pan_g1147.t1"/>
    <property type="gene ID" value="Pan_g1147"/>
</dbReference>
<dbReference type="AlphaFoldDB" id="A0A7E4UQ50"/>
<dbReference type="Gene3D" id="2.40.10.10">
    <property type="entry name" value="Trypsin-like serine proteases"/>
    <property type="match status" value="1"/>
</dbReference>
<dbReference type="InterPro" id="IPR009003">
    <property type="entry name" value="Peptidase_S1_PA"/>
</dbReference>
<dbReference type="InterPro" id="IPR033116">
    <property type="entry name" value="TRYPSIN_SER"/>
</dbReference>
<evidence type="ECO:0000313" key="1">
    <source>
        <dbReference type="Proteomes" id="UP000492821"/>
    </source>
</evidence>
<accession>A0A7E4UQ50</accession>
<name>A0A7E4UQ50_PANRE</name>
<dbReference type="PROSITE" id="PS00135">
    <property type="entry name" value="TRYPSIN_SER"/>
    <property type="match status" value="1"/>
</dbReference>
<protein>
    <submittedName>
        <fullName evidence="2">Peptidase S1 domain-containing protein</fullName>
    </submittedName>
</protein>
<dbReference type="InterPro" id="IPR043504">
    <property type="entry name" value="Peptidase_S1_PA_chymotrypsin"/>
</dbReference>